<name>A0A318T879_9BRAD</name>
<dbReference type="EMBL" id="QJTI01000037">
    <property type="protein sequence ID" value="PYE99118.1"/>
    <property type="molecule type" value="Genomic_DNA"/>
</dbReference>
<dbReference type="SUPFAM" id="SSF51726">
    <property type="entry name" value="UROD/MetE-like"/>
    <property type="match status" value="1"/>
</dbReference>
<comment type="caution">
    <text evidence="2">The sequence shown here is derived from an EMBL/GenBank/DDBJ whole genome shotgun (WGS) entry which is preliminary data.</text>
</comment>
<dbReference type="GO" id="GO:0032259">
    <property type="term" value="P:methylation"/>
    <property type="evidence" value="ECO:0007669"/>
    <property type="project" value="UniProtKB-KW"/>
</dbReference>
<dbReference type="InterPro" id="IPR002629">
    <property type="entry name" value="Met_Synth_C/arc"/>
</dbReference>
<dbReference type="Pfam" id="PF01717">
    <property type="entry name" value="Meth_synt_2"/>
    <property type="match status" value="1"/>
</dbReference>
<proteinExistence type="predicted"/>
<dbReference type="Gene3D" id="3.20.20.210">
    <property type="match status" value="1"/>
</dbReference>
<protein>
    <submittedName>
        <fullName evidence="2">5-methyltetrahydropteroyltriglutamate--homocysteine methyltransferase</fullName>
    </submittedName>
</protein>
<sequence>MLRTKPPFRADHAGSLLRPEKISEARAKFARQQISADELRRIEDMEIEKLVHKQSAIGLQLATDGELRRGSWHLDFFAGLKGCELYHTASRPSDERPDAVRVVGTVDFPDDHPVLEEFRVLQRHAGIAHVTPKLTIPSPVMLHFYVGRAGTSPQAYPQLDGLLHDLAKAYRKAVRALYDAGCRYLQFDDTVWADLCSPDVVQQMRERGDNPDQLPQLYSRIINYAIAERPADMVITTHVCRSNGDSSSWLAAGGYEPIAETLFARTNYDGYLLEYAEGAGGFAPLRFLPRGPKVAMIGAIAAQDGELESKDDLKRKLQEAAQFVPLEQLALAPQSGFAFGEQSTPLSEQAQWDKLRLAVEVAQEVWGR</sequence>
<evidence type="ECO:0000313" key="3">
    <source>
        <dbReference type="Proteomes" id="UP000248148"/>
    </source>
</evidence>
<accession>A0A318T879</accession>
<keyword evidence="3" id="KW-1185">Reference proteome</keyword>
<feature type="domain" description="Cobalamin-independent methionine synthase MetE C-terminal/archaeal" evidence="1">
    <location>
        <begin position="16"/>
        <end position="363"/>
    </location>
</feature>
<organism evidence="2 3">
    <name type="scientific">Rhodopseudomonas faecalis</name>
    <dbReference type="NCBI Taxonomy" id="99655"/>
    <lineage>
        <taxon>Bacteria</taxon>
        <taxon>Pseudomonadati</taxon>
        <taxon>Pseudomonadota</taxon>
        <taxon>Alphaproteobacteria</taxon>
        <taxon>Hyphomicrobiales</taxon>
        <taxon>Nitrobacteraceae</taxon>
        <taxon>Rhodopseudomonas</taxon>
    </lineage>
</organism>
<dbReference type="GO" id="GO:0009086">
    <property type="term" value="P:methionine biosynthetic process"/>
    <property type="evidence" value="ECO:0007669"/>
    <property type="project" value="InterPro"/>
</dbReference>
<keyword evidence="2" id="KW-0489">Methyltransferase</keyword>
<dbReference type="PANTHER" id="PTHR43844">
    <property type="entry name" value="METHIONINE SYNTHASE"/>
    <property type="match status" value="1"/>
</dbReference>
<dbReference type="GO" id="GO:0008270">
    <property type="term" value="F:zinc ion binding"/>
    <property type="evidence" value="ECO:0007669"/>
    <property type="project" value="InterPro"/>
</dbReference>
<dbReference type="InterPro" id="IPR038071">
    <property type="entry name" value="UROD/MetE-like_sf"/>
</dbReference>
<keyword evidence="2" id="KW-0808">Transferase</keyword>
<dbReference type="Proteomes" id="UP000248148">
    <property type="component" value="Unassembled WGS sequence"/>
</dbReference>
<dbReference type="AlphaFoldDB" id="A0A318T879"/>
<dbReference type="CDD" id="cd03311">
    <property type="entry name" value="CIMS_C_terminal_like"/>
    <property type="match status" value="1"/>
</dbReference>
<dbReference type="RefSeq" id="WP_110782721.1">
    <property type="nucleotide sequence ID" value="NZ_QJTI01000037.1"/>
</dbReference>
<dbReference type="GO" id="GO:0003871">
    <property type="term" value="F:5-methyltetrahydropteroyltriglutamate-homocysteine S-methyltransferase activity"/>
    <property type="evidence" value="ECO:0007669"/>
    <property type="project" value="InterPro"/>
</dbReference>
<dbReference type="NCBIfam" id="NF005085">
    <property type="entry name" value="PRK06520.1"/>
    <property type="match status" value="1"/>
</dbReference>
<dbReference type="PANTHER" id="PTHR43844:SF1">
    <property type="entry name" value="METHIONINE SYNTHASE"/>
    <property type="match status" value="1"/>
</dbReference>
<dbReference type="OrthoDB" id="6430685at2"/>
<evidence type="ECO:0000259" key="1">
    <source>
        <dbReference type="Pfam" id="PF01717"/>
    </source>
</evidence>
<evidence type="ECO:0000313" key="2">
    <source>
        <dbReference type="EMBL" id="PYE99118.1"/>
    </source>
</evidence>
<gene>
    <name evidence="2" type="ORF">BJ122_13718</name>
</gene>
<reference evidence="2 3" key="1">
    <citation type="submission" date="2018-06" db="EMBL/GenBank/DDBJ databases">
        <title>Genomic Encyclopedia of Archaeal and Bacterial Type Strains, Phase II (KMG-II): from individual species to whole genera.</title>
        <authorList>
            <person name="Goeker M."/>
        </authorList>
    </citation>
    <scope>NUCLEOTIDE SEQUENCE [LARGE SCALE GENOMIC DNA]</scope>
    <source>
        <strain evidence="2 3">JCM 11668</strain>
    </source>
</reference>